<dbReference type="EnsemblMetazoa" id="PHUM285430-RA">
    <property type="protein sequence ID" value="PHUM285430-PA"/>
    <property type="gene ID" value="PHUM285430"/>
</dbReference>
<protein>
    <recommendedName>
        <fullName evidence="2">CUB domain-containing protein</fullName>
    </recommendedName>
</protein>
<dbReference type="GeneID" id="8229529"/>
<keyword evidence="1" id="KW-0732">Signal</keyword>
<dbReference type="KEGG" id="phu:Phum_PHUM285430"/>
<dbReference type="eggNOG" id="ENOG502SVB7">
    <property type="taxonomic scope" value="Eukaryota"/>
</dbReference>
<feature type="domain" description="CUB" evidence="2">
    <location>
        <begin position="226"/>
        <end position="380"/>
    </location>
</feature>
<gene>
    <name evidence="4" type="primary">8229529</name>
    <name evidence="3" type="ORF">Phum_PHUM285430</name>
</gene>
<dbReference type="AlphaFoldDB" id="E0VLB1"/>
<keyword evidence="5" id="KW-1185">Reference proteome</keyword>
<accession>E0VLB1</accession>
<dbReference type="RefSeq" id="XP_002426905.1">
    <property type="nucleotide sequence ID" value="XM_002426860.1"/>
</dbReference>
<sequence>MLKIIKLLILFIILPEIFGITNVRDDAIWFKNGGKLKDRRGSCSLLGVCCLFEKTCSDNTTSKLSYFVTPKTFTNDCPLTINILNKDVCQIRLDFEEFDIGKPTSNRIADDQQNTFSSYQCKTDQFKVEEVRRNLGFSALCGKNKGQHIYIPVSEDQRKLVLRFTLKTRSSDQNLEEPKWRIKIRQLECQKNVYQHQLNAPSKLMALYQNLKNKKRPKSDYDLIAPPNCLQYYPEKTGQFESFNYDNGNGNYLGPLDYAVCFRKTPEICAVKYTYENTFQLNFNPFRGPNNPIEDRCHPKAAANRLTSQDYIRIPGGINANKEFQDYYCDTDFNPLSTSVTGKSLEPLYVGVHTDGYLANNDVQDPDDFQEIGFRLKYELESGNCDNI</sequence>
<evidence type="ECO:0000313" key="4">
    <source>
        <dbReference type="EnsemblMetazoa" id="PHUM285430-PA"/>
    </source>
</evidence>
<dbReference type="STRING" id="121224.E0VLB1"/>
<dbReference type="PANTHER" id="PTHR33236">
    <property type="entry name" value="INTRAFLAGELLAR TRANSPORT PROTEIN 122 FAMILY PROTEIN-RELATED"/>
    <property type="match status" value="1"/>
</dbReference>
<dbReference type="Proteomes" id="UP000009046">
    <property type="component" value="Unassembled WGS sequence"/>
</dbReference>
<evidence type="ECO:0000259" key="2">
    <source>
        <dbReference type="Pfam" id="PF26080"/>
    </source>
</evidence>
<dbReference type="PANTHER" id="PTHR33236:SF12">
    <property type="entry name" value="CUB DOMAIN-CONTAINING PROTEIN-RELATED"/>
    <property type="match status" value="1"/>
</dbReference>
<organism>
    <name type="scientific">Pediculus humanus subsp. corporis</name>
    <name type="common">Body louse</name>
    <dbReference type="NCBI Taxonomy" id="121224"/>
    <lineage>
        <taxon>Eukaryota</taxon>
        <taxon>Metazoa</taxon>
        <taxon>Ecdysozoa</taxon>
        <taxon>Arthropoda</taxon>
        <taxon>Hexapoda</taxon>
        <taxon>Insecta</taxon>
        <taxon>Pterygota</taxon>
        <taxon>Neoptera</taxon>
        <taxon>Paraneoptera</taxon>
        <taxon>Psocodea</taxon>
        <taxon>Troctomorpha</taxon>
        <taxon>Phthiraptera</taxon>
        <taxon>Anoplura</taxon>
        <taxon>Pediculidae</taxon>
        <taxon>Pediculus</taxon>
    </lineage>
</organism>
<reference evidence="3" key="2">
    <citation type="submission" date="2007-04" db="EMBL/GenBank/DDBJ databases">
        <title>The genome of the human body louse.</title>
        <authorList>
            <consortium name="The Human Body Louse Genome Consortium"/>
            <person name="Kirkness E."/>
            <person name="Walenz B."/>
            <person name="Hass B."/>
            <person name="Bruggner R."/>
            <person name="Strausberg R."/>
        </authorList>
    </citation>
    <scope>NUCLEOTIDE SEQUENCE</scope>
    <source>
        <strain evidence="3">USDA</strain>
    </source>
</reference>
<dbReference type="InParanoid" id="E0VLB1"/>
<dbReference type="HOGENOM" id="CLU_022631_0_0_1"/>
<reference evidence="3" key="1">
    <citation type="submission" date="2007-04" db="EMBL/GenBank/DDBJ databases">
        <title>Annotation of Pediculus humanus corporis strain USDA.</title>
        <authorList>
            <person name="Kirkness E."/>
            <person name="Hannick L."/>
            <person name="Hass B."/>
            <person name="Bruggner R."/>
            <person name="Lawson D."/>
            <person name="Bidwell S."/>
            <person name="Joardar V."/>
            <person name="Caler E."/>
            <person name="Walenz B."/>
            <person name="Inman J."/>
            <person name="Schobel S."/>
            <person name="Galinsky K."/>
            <person name="Amedeo P."/>
            <person name="Strausberg R."/>
        </authorList>
    </citation>
    <scope>NUCLEOTIDE SEQUENCE</scope>
    <source>
        <strain evidence="3">USDA</strain>
    </source>
</reference>
<dbReference type="Pfam" id="PF26080">
    <property type="entry name" value="CUB_animal"/>
    <property type="match status" value="1"/>
</dbReference>
<feature type="signal peptide" evidence="1">
    <location>
        <begin position="1"/>
        <end position="19"/>
    </location>
</feature>
<reference evidence="4" key="3">
    <citation type="submission" date="2021-02" db="UniProtKB">
        <authorList>
            <consortium name="EnsemblMetazoa"/>
        </authorList>
    </citation>
    <scope>IDENTIFICATION</scope>
    <source>
        <strain evidence="4">USDA</strain>
    </source>
</reference>
<dbReference type="OrthoDB" id="6378913at2759"/>
<dbReference type="OMA" id="CNTNDIT"/>
<proteinExistence type="predicted"/>
<dbReference type="VEuPathDB" id="VectorBase:PHUM285430"/>
<dbReference type="EMBL" id="AAZO01003315">
    <property type="status" value="NOT_ANNOTATED_CDS"/>
    <property type="molecule type" value="Genomic_DNA"/>
</dbReference>
<dbReference type="CTD" id="8229529"/>
<evidence type="ECO:0000256" key="1">
    <source>
        <dbReference type="SAM" id="SignalP"/>
    </source>
</evidence>
<dbReference type="EMBL" id="DS235271">
    <property type="protein sequence ID" value="EEB14167.1"/>
    <property type="molecule type" value="Genomic_DNA"/>
</dbReference>
<evidence type="ECO:0000313" key="5">
    <source>
        <dbReference type="Proteomes" id="UP000009046"/>
    </source>
</evidence>
<feature type="chain" id="PRO_5014570146" description="CUB domain-containing protein" evidence="1">
    <location>
        <begin position="20"/>
        <end position="388"/>
    </location>
</feature>
<evidence type="ECO:0000313" key="3">
    <source>
        <dbReference type="EMBL" id="EEB14167.1"/>
    </source>
</evidence>
<name>E0VLB1_PEDHC</name>
<dbReference type="InterPro" id="IPR058698">
    <property type="entry name" value="CUB_metazoa"/>
</dbReference>